<dbReference type="GO" id="GO:0008270">
    <property type="term" value="F:zinc ion binding"/>
    <property type="evidence" value="ECO:0007669"/>
    <property type="project" value="UniProtKB-KW"/>
</dbReference>
<dbReference type="SMART" id="SM00184">
    <property type="entry name" value="RING"/>
    <property type="match status" value="1"/>
</dbReference>
<protein>
    <recommendedName>
        <fullName evidence="2">RING-type E3 ubiquitin transferase</fullName>
        <ecNumber evidence="2">2.3.2.27</ecNumber>
    </recommendedName>
</protein>
<dbReference type="Proteomes" id="UP001190926">
    <property type="component" value="Unassembled WGS sequence"/>
</dbReference>
<evidence type="ECO:0000259" key="10">
    <source>
        <dbReference type="PROSITE" id="PS50089"/>
    </source>
</evidence>
<keyword evidence="3" id="KW-0808">Transferase</keyword>
<evidence type="ECO:0000256" key="6">
    <source>
        <dbReference type="ARBA" id="ARBA00022786"/>
    </source>
</evidence>
<evidence type="ECO:0000256" key="3">
    <source>
        <dbReference type="ARBA" id="ARBA00022679"/>
    </source>
</evidence>
<evidence type="ECO:0000256" key="9">
    <source>
        <dbReference type="SAM" id="MobiDB-lite"/>
    </source>
</evidence>
<reference evidence="11 12" key="1">
    <citation type="journal article" date="2021" name="Nat. Commun.">
        <title>Incipient diploidization of the medicinal plant Perilla within 10,000 years.</title>
        <authorList>
            <person name="Zhang Y."/>
            <person name="Shen Q."/>
            <person name="Leng L."/>
            <person name="Zhang D."/>
            <person name="Chen S."/>
            <person name="Shi Y."/>
            <person name="Ning Z."/>
            <person name="Chen S."/>
        </authorList>
    </citation>
    <scope>NUCLEOTIDE SEQUENCE [LARGE SCALE GENOMIC DNA]</scope>
    <source>
        <strain evidence="12">cv. PC099</strain>
    </source>
</reference>
<dbReference type="InterPro" id="IPR045191">
    <property type="entry name" value="MBR1/2-like"/>
</dbReference>
<feature type="compositionally biased region" description="Polar residues" evidence="9">
    <location>
        <begin position="1"/>
        <end position="14"/>
    </location>
</feature>
<proteinExistence type="predicted"/>
<feature type="compositionally biased region" description="Polar residues" evidence="9">
    <location>
        <begin position="157"/>
        <end position="171"/>
    </location>
</feature>
<feature type="region of interest" description="Disordered" evidence="9">
    <location>
        <begin position="109"/>
        <end position="181"/>
    </location>
</feature>
<organism evidence="11 12">
    <name type="scientific">Perilla frutescens var. hirtella</name>
    <name type="common">Perilla citriodora</name>
    <name type="synonym">Perilla setoyensis</name>
    <dbReference type="NCBI Taxonomy" id="608512"/>
    <lineage>
        <taxon>Eukaryota</taxon>
        <taxon>Viridiplantae</taxon>
        <taxon>Streptophyta</taxon>
        <taxon>Embryophyta</taxon>
        <taxon>Tracheophyta</taxon>
        <taxon>Spermatophyta</taxon>
        <taxon>Magnoliopsida</taxon>
        <taxon>eudicotyledons</taxon>
        <taxon>Gunneridae</taxon>
        <taxon>Pentapetalae</taxon>
        <taxon>asterids</taxon>
        <taxon>lamiids</taxon>
        <taxon>Lamiales</taxon>
        <taxon>Lamiaceae</taxon>
        <taxon>Nepetoideae</taxon>
        <taxon>Elsholtzieae</taxon>
        <taxon>Perilla</taxon>
    </lineage>
</organism>
<dbReference type="SUPFAM" id="SSF57850">
    <property type="entry name" value="RING/U-box"/>
    <property type="match status" value="1"/>
</dbReference>
<dbReference type="FunFam" id="3.30.40.10:FF:000538">
    <property type="entry name" value="E3 ubiquitin-protein ligase MBR2 isoform A"/>
    <property type="match status" value="1"/>
</dbReference>
<evidence type="ECO:0000256" key="7">
    <source>
        <dbReference type="ARBA" id="ARBA00022833"/>
    </source>
</evidence>
<comment type="caution">
    <text evidence="11">The sequence shown here is derived from an EMBL/GenBank/DDBJ whole genome shotgun (WGS) entry which is preliminary data.</text>
</comment>
<feature type="domain" description="RING-type" evidence="10">
    <location>
        <begin position="487"/>
        <end position="528"/>
    </location>
</feature>
<evidence type="ECO:0000256" key="4">
    <source>
        <dbReference type="ARBA" id="ARBA00022723"/>
    </source>
</evidence>
<dbReference type="EC" id="2.3.2.27" evidence="2"/>
<dbReference type="PANTHER" id="PTHR22937">
    <property type="entry name" value="E3 UBIQUITIN-PROTEIN LIGASE RNF165"/>
    <property type="match status" value="1"/>
</dbReference>
<sequence>MGHRNMFNTPQILETESHQGRNHTDQPYMLMGRASASESSSLVHPGDNINLNGGPFPSPWTPAPVPRINSSSIPNAELPGFQQQALGPSRDPFLNQPAGGNFHMVPDSYSRPPSSSSLNGQTVPGTHGGFVNQTTMGSGRGPYKRKSPSTPHLYDRGSTSRYYDAGSSSSLLLPADPWQEKPNTESYHMPREYHPGYRVNNLSIGGEGTQRNVRSRTIVDQDPYLARTHMPSNSLHHSFTHRPSDRSNLVDYSGQTSNLSTRDWNHCLISPAGHGGTHGADSSSFSHGPNTLNALNSYANNSVESGGYTNDASIPQNNYGYLNQSRREVQSSFNQRPAPAFRASSSSFYPGQVAASGEGLVMAAESFPSRHSQAFSTMGFRHSERNGRTGISNDRYRSFAEESSVPDRVMPEDIMAMNYSTYYGSRTLFDQHRDMRLDIDDMSYEELLALGERIGSVNTGLSDGLISKCLTPSIYCSSDQLQDEGTCVICLEEYKYMDDVGTLKCGHDFHVECIRKWLSVKNLCPICKASAVDDDSIKEELST</sequence>
<keyword evidence="4" id="KW-0479">Metal-binding</keyword>
<dbReference type="AlphaFoldDB" id="A0AAD4NXN8"/>
<comment type="catalytic activity">
    <reaction evidence="1">
        <text>S-ubiquitinyl-[E2 ubiquitin-conjugating enzyme]-L-cysteine + [acceptor protein]-L-lysine = [E2 ubiquitin-conjugating enzyme]-L-cysteine + N(6)-ubiquitinyl-[acceptor protein]-L-lysine.</text>
        <dbReference type="EC" id="2.3.2.27"/>
    </reaction>
</comment>
<keyword evidence="6" id="KW-0833">Ubl conjugation pathway</keyword>
<evidence type="ECO:0000256" key="8">
    <source>
        <dbReference type="PROSITE-ProRule" id="PRU00175"/>
    </source>
</evidence>
<evidence type="ECO:0000256" key="5">
    <source>
        <dbReference type="ARBA" id="ARBA00022771"/>
    </source>
</evidence>
<evidence type="ECO:0000256" key="2">
    <source>
        <dbReference type="ARBA" id="ARBA00012483"/>
    </source>
</evidence>
<dbReference type="PROSITE" id="PS50089">
    <property type="entry name" value="ZF_RING_2"/>
    <property type="match status" value="1"/>
</dbReference>
<name>A0AAD4NXN8_PERFH</name>
<evidence type="ECO:0000256" key="1">
    <source>
        <dbReference type="ARBA" id="ARBA00000900"/>
    </source>
</evidence>
<keyword evidence="7" id="KW-0862">Zinc</keyword>
<dbReference type="Gene3D" id="3.30.40.10">
    <property type="entry name" value="Zinc/RING finger domain, C3HC4 (zinc finger)"/>
    <property type="match status" value="1"/>
</dbReference>
<keyword evidence="5 8" id="KW-0863">Zinc-finger</keyword>
<dbReference type="EMBL" id="SDAM02029575">
    <property type="protein sequence ID" value="KAH6755895.1"/>
    <property type="molecule type" value="Genomic_DNA"/>
</dbReference>
<dbReference type="InterPro" id="IPR013083">
    <property type="entry name" value="Znf_RING/FYVE/PHD"/>
</dbReference>
<dbReference type="Pfam" id="PF13639">
    <property type="entry name" value="zf-RING_2"/>
    <property type="match status" value="1"/>
</dbReference>
<evidence type="ECO:0000313" key="11">
    <source>
        <dbReference type="EMBL" id="KAH6755895.1"/>
    </source>
</evidence>
<evidence type="ECO:0000313" key="12">
    <source>
        <dbReference type="Proteomes" id="UP001190926"/>
    </source>
</evidence>
<keyword evidence="12" id="KW-1185">Reference proteome</keyword>
<dbReference type="InterPro" id="IPR001841">
    <property type="entry name" value="Znf_RING"/>
</dbReference>
<dbReference type="GO" id="GO:0061630">
    <property type="term" value="F:ubiquitin protein ligase activity"/>
    <property type="evidence" value="ECO:0007669"/>
    <property type="project" value="UniProtKB-EC"/>
</dbReference>
<accession>A0AAD4NXN8</accession>
<dbReference type="PANTHER" id="PTHR22937:SF174">
    <property type="entry name" value="RING-TYPE E3 UBIQUITIN TRANSFERASE"/>
    <property type="match status" value="1"/>
</dbReference>
<feature type="region of interest" description="Disordered" evidence="9">
    <location>
        <begin position="1"/>
        <end position="23"/>
    </location>
</feature>
<gene>
    <name evidence="11" type="ORF">C2S53_007152</name>
</gene>
<dbReference type="CDD" id="cd16469">
    <property type="entry name" value="RING-H2_RNF24-like"/>
    <property type="match status" value="1"/>
</dbReference>